<accession>A0A6J4HU69</accession>
<gene>
    <name evidence="2" type="ORF">AVDCRST_MAG42-1262</name>
</gene>
<evidence type="ECO:0000256" key="1">
    <source>
        <dbReference type="SAM" id="MobiDB-lite"/>
    </source>
</evidence>
<dbReference type="EMBL" id="CADCTA010000055">
    <property type="protein sequence ID" value="CAA9233557.1"/>
    <property type="molecule type" value="Genomic_DNA"/>
</dbReference>
<evidence type="ECO:0000313" key="2">
    <source>
        <dbReference type="EMBL" id="CAA9233557.1"/>
    </source>
</evidence>
<protein>
    <submittedName>
        <fullName evidence="2">Uncharacterized protein</fullName>
    </submittedName>
</protein>
<organism evidence="2">
    <name type="scientific">uncultured Chthoniobacterales bacterium</name>
    <dbReference type="NCBI Taxonomy" id="1836801"/>
    <lineage>
        <taxon>Bacteria</taxon>
        <taxon>Pseudomonadati</taxon>
        <taxon>Verrucomicrobiota</taxon>
        <taxon>Spartobacteria</taxon>
        <taxon>Chthoniobacterales</taxon>
        <taxon>environmental samples</taxon>
    </lineage>
</organism>
<reference evidence="2" key="1">
    <citation type="submission" date="2020-02" db="EMBL/GenBank/DDBJ databases">
        <authorList>
            <person name="Meier V. D."/>
        </authorList>
    </citation>
    <scope>NUCLEOTIDE SEQUENCE</scope>
    <source>
        <strain evidence="2">AVDCRST_MAG42</strain>
    </source>
</reference>
<proteinExistence type="predicted"/>
<sequence length="41" mass="4774">MQNLQRPFRLSARAPDTAGTLRAPSARRRRWNRKQAQQAVI</sequence>
<name>A0A6J4HU69_9BACT</name>
<feature type="region of interest" description="Disordered" evidence="1">
    <location>
        <begin position="1"/>
        <end position="41"/>
    </location>
</feature>
<dbReference type="AlphaFoldDB" id="A0A6J4HU69"/>